<sequence length="323" mass="33898">MQAAVYKRYGPPSVVAVTDVPQPEPGPGEILVRVRAAAVTTADWRLRAAAFPGILALPGRLMFGVTAPRKPILGADFAGEVAVLGDEVEGFTVGQRVFGSAGLGAHAEYLAIKADGAVVPTPDDLTDAEAAALPFGGLAALVFLRDVAQLKGGQRVLIVGATGGVGAYATQIARAMKAKVTGVASAARAGLGHDLGAVRMIDRHVQPVRDWGQYDVVLDTVGAVRPRHLKHLLARDGVFVPLNFEIAEILASLRARLFGGPQVRIAVSDDTAADLARLVEMVNDGKLRPVIDSTFPLEHIRDAYARVETRSRAGATVLTMPDG</sequence>
<name>A0A369TUG5_9RHOB</name>
<dbReference type="Pfam" id="PF08240">
    <property type="entry name" value="ADH_N"/>
    <property type="match status" value="1"/>
</dbReference>
<dbReference type="OrthoDB" id="5295340at2"/>
<dbReference type="SUPFAM" id="SSF51735">
    <property type="entry name" value="NAD(P)-binding Rossmann-fold domains"/>
    <property type="match status" value="1"/>
</dbReference>
<dbReference type="AlphaFoldDB" id="A0A369TUG5"/>
<protein>
    <submittedName>
        <fullName evidence="2">NAD(P)-dependent alcohol dehydrogenase</fullName>
    </submittedName>
</protein>
<accession>A0A369TUG5</accession>
<dbReference type="Proteomes" id="UP000253977">
    <property type="component" value="Unassembled WGS sequence"/>
</dbReference>
<evidence type="ECO:0000259" key="1">
    <source>
        <dbReference type="SMART" id="SM00829"/>
    </source>
</evidence>
<dbReference type="InterPro" id="IPR011032">
    <property type="entry name" value="GroES-like_sf"/>
</dbReference>
<dbReference type="Gene3D" id="3.40.50.720">
    <property type="entry name" value="NAD(P)-binding Rossmann-like Domain"/>
    <property type="match status" value="1"/>
</dbReference>
<evidence type="ECO:0000313" key="3">
    <source>
        <dbReference type="Proteomes" id="UP000253977"/>
    </source>
</evidence>
<dbReference type="SUPFAM" id="SSF50129">
    <property type="entry name" value="GroES-like"/>
    <property type="match status" value="1"/>
</dbReference>
<dbReference type="CDD" id="cd08267">
    <property type="entry name" value="MDR1"/>
    <property type="match status" value="1"/>
</dbReference>
<dbReference type="InterPro" id="IPR036291">
    <property type="entry name" value="NAD(P)-bd_dom_sf"/>
</dbReference>
<dbReference type="PANTHER" id="PTHR11695">
    <property type="entry name" value="ALCOHOL DEHYDROGENASE RELATED"/>
    <property type="match status" value="1"/>
</dbReference>
<proteinExistence type="predicted"/>
<dbReference type="InterPro" id="IPR050700">
    <property type="entry name" value="YIM1/Zinc_Alcohol_DH_Fams"/>
</dbReference>
<keyword evidence="3" id="KW-1185">Reference proteome</keyword>
<dbReference type="PANTHER" id="PTHR11695:SF294">
    <property type="entry name" value="RETICULON-4-INTERACTING PROTEIN 1, MITOCHONDRIAL"/>
    <property type="match status" value="1"/>
</dbReference>
<dbReference type="InterPro" id="IPR020843">
    <property type="entry name" value="ER"/>
</dbReference>
<organism evidence="2 3">
    <name type="scientific">Thalassococcus profundi</name>
    <dbReference type="NCBI Taxonomy" id="2282382"/>
    <lineage>
        <taxon>Bacteria</taxon>
        <taxon>Pseudomonadati</taxon>
        <taxon>Pseudomonadota</taxon>
        <taxon>Alphaproteobacteria</taxon>
        <taxon>Rhodobacterales</taxon>
        <taxon>Roseobacteraceae</taxon>
        <taxon>Thalassococcus</taxon>
    </lineage>
</organism>
<dbReference type="RefSeq" id="WP_114509609.1">
    <property type="nucleotide sequence ID" value="NZ_QPMK01000002.1"/>
</dbReference>
<evidence type="ECO:0000313" key="2">
    <source>
        <dbReference type="EMBL" id="RDD67797.1"/>
    </source>
</evidence>
<comment type="caution">
    <text evidence="2">The sequence shown here is derived from an EMBL/GenBank/DDBJ whole genome shotgun (WGS) entry which is preliminary data.</text>
</comment>
<reference evidence="2 3" key="1">
    <citation type="submission" date="2018-07" db="EMBL/GenBank/DDBJ databases">
        <title>Thalassococcus profundi sp. nov., a marine bacterium isolated from deep seawater of Okinawa Trough.</title>
        <authorList>
            <person name="Yu M."/>
        </authorList>
    </citation>
    <scope>NUCLEOTIDE SEQUENCE [LARGE SCALE GENOMIC DNA]</scope>
    <source>
        <strain evidence="2 3">WRAS1</strain>
    </source>
</reference>
<dbReference type="EMBL" id="QPMK01000002">
    <property type="protein sequence ID" value="RDD67797.1"/>
    <property type="molecule type" value="Genomic_DNA"/>
</dbReference>
<dbReference type="SMART" id="SM00829">
    <property type="entry name" value="PKS_ER"/>
    <property type="match status" value="1"/>
</dbReference>
<dbReference type="InterPro" id="IPR013154">
    <property type="entry name" value="ADH-like_N"/>
</dbReference>
<dbReference type="Pfam" id="PF13602">
    <property type="entry name" value="ADH_zinc_N_2"/>
    <property type="match status" value="1"/>
</dbReference>
<gene>
    <name evidence="2" type="ORF">DU478_03830</name>
</gene>
<feature type="domain" description="Enoyl reductase (ER)" evidence="1">
    <location>
        <begin position="10"/>
        <end position="318"/>
    </location>
</feature>
<dbReference type="GO" id="GO:0016491">
    <property type="term" value="F:oxidoreductase activity"/>
    <property type="evidence" value="ECO:0007669"/>
    <property type="project" value="InterPro"/>
</dbReference>
<dbReference type="Gene3D" id="3.90.180.10">
    <property type="entry name" value="Medium-chain alcohol dehydrogenases, catalytic domain"/>
    <property type="match status" value="1"/>
</dbReference>